<dbReference type="AlphaFoldDB" id="A0A8S4QP81"/>
<sequence length="507" mass="56612">MGCLNDIYFWRQCIVLFANCMLSVGTGFMLSFPAVLNPDILSPNGTIHVTSDQASWIAGSNGFSGVFGFILVPHIMQVYGRKIVHIGLNCFYVLGFLILALAHNVYCLYAARIMQGIPMCGVFITTITVGEYSHPKRRGYFITIKKTAVAIGALMCHSLALCWTWKQIAAFAVIPNTLAILFTLMWPESPSFLVFNEKYDECCKSHIWLFGDSLQSQRNLEELVSNQMEMRKQSKEKNNLKNEIRKLLKKDFIKPFIIVSLLTMITDASGRFYMLAYIVQILTDVTKNKSIAAYCTIGSDVLTFTALLISCFVIRCCKRRTLLFVTGTICAFLMCLTSLITFLKSHFNIGGSVYWWLTPLVILLNVFTINVGIVPAGFTILSEIFPLEHKGIGTAATGTVFAILYSIVMKCTPLMMEKTGVEGTFGIYAIHVIVGLLILYFILNETKDKTLQQIENEIKGIKHPEQFKNTSHLAGAAEIVSAAHSTIREQESGISIDKSTENSLYSR</sequence>
<accession>A0A8S4QP81</accession>
<feature type="transmembrane region" description="Helical" evidence="6">
    <location>
        <begin position="291"/>
        <end position="314"/>
    </location>
</feature>
<proteinExistence type="predicted"/>
<evidence type="ECO:0000313" key="8">
    <source>
        <dbReference type="EMBL" id="CAH2217117.1"/>
    </source>
</evidence>
<dbReference type="InterPro" id="IPR005828">
    <property type="entry name" value="MFS_sugar_transport-like"/>
</dbReference>
<dbReference type="PROSITE" id="PS50850">
    <property type="entry name" value="MFS"/>
    <property type="match status" value="1"/>
</dbReference>
<feature type="transmembrane region" description="Helical" evidence="6">
    <location>
        <begin position="392"/>
        <end position="409"/>
    </location>
</feature>
<evidence type="ECO:0000313" key="9">
    <source>
        <dbReference type="Proteomes" id="UP000838756"/>
    </source>
</evidence>
<feature type="transmembrane region" description="Helical" evidence="6">
    <location>
        <begin position="109"/>
        <end position="130"/>
    </location>
</feature>
<dbReference type="GO" id="GO:0016020">
    <property type="term" value="C:membrane"/>
    <property type="evidence" value="ECO:0007669"/>
    <property type="project" value="UniProtKB-SubCell"/>
</dbReference>
<evidence type="ECO:0000256" key="6">
    <source>
        <dbReference type="SAM" id="Phobius"/>
    </source>
</evidence>
<keyword evidence="2 6" id="KW-0812">Transmembrane</keyword>
<dbReference type="EMBL" id="CAKXAJ010017736">
    <property type="protein sequence ID" value="CAH2217117.1"/>
    <property type="molecule type" value="Genomic_DNA"/>
</dbReference>
<evidence type="ECO:0000256" key="1">
    <source>
        <dbReference type="ARBA" id="ARBA00004141"/>
    </source>
</evidence>
<feature type="coiled-coil region" evidence="5">
    <location>
        <begin position="223"/>
        <end position="250"/>
    </location>
</feature>
<reference evidence="8" key="1">
    <citation type="submission" date="2022-03" db="EMBL/GenBank/DDBJ databases">
        <authorList>
            <person name="Lindestad O."/>
        </authorList>
    </citation>
    <scope>NUCLEOTIDE SEQUENCE</scope>
</reference>
<evidence type="ECO:0000256" key="2">
    <source>
        <dbReference type="ARBA" id="ARBA00022692"/>
    </source>
</evidence>
<dbReference type="PANTHER" id="PTHR48021">
    <property type="match status" value="1"/>
</dbReference>
<dbReference type="InterPro" id="IPR036259">
    <property type="entry name" value="MFS_trans_sf"/>
</dbReference>
<feature type="transmembrane region" description="Helical" evidence="6">
    <location>
        <begin position="425"/>
        <end position="443"/>
    </location>
</feature>
<name>A0A8S4QP81_9NEOP</name>
<evidence type="ECO:0000259" key="7">
    <source>
        <dbReference type="PROSITE" id="PS50850"/>
    </source>
</evidence>
<dbReference type="InterPro" id="IPR020846">
    <property type="entry name" value="MFS_dom"/>
</dbReference>
<protein>
    <submittedName>
        <fullName evidence="8">Jg6294 protein</fullName>
    </submittedName>
</protein>
<feature type="transmembrane region" description="Helical" evidence="6">
    <location>
        <begin position="83"/>
        <end position="103"/>
    </location>
</feature>
<dbReference type="Gene3D" id="1.20.1250.20">
    <property type="entry name" value="MFS general substrate transporter like domains"/>
    <property type="match status" value="1"/>
</dbReference>
<comment type="subcellular location">
    <subcellularLocation>
        <location evidence="1">Membrane</location>
        <topology evidence="1">Multi-pass membrane protein</topology>
    </subcellularLocation>
</comment>
<comment type="caution">
    <text evidence="8">The sequence shown here is derived from an EMBL/GenBank/DDBJ whole genome shotgun (WGS) entry which is preliminary data.</text>
</comment>
<keyword evidence="4 6" id="KW-0472">Membrane</keyword>
<feature type="transmembrane region" description="Helical" evidence="6">
    <location>
        <begin position="12"/>
        <end position="36"/>
    </location>
</feature>
<organism evidence="8 9">
    <name type="scientific">Pararge aegeria aegeria</name>
    <dbReference type="NCBI Taxonomy" id="348720"/>
    <lineage>
        <taxon>Eukaryota</taxon>
        <taxon>Metazoa</taxon>
        <taxon>Ecdysozoa</taxon>
        <taxon>Arthropoda</taxon>
        <taxon>Hexapoda</taxon>
        <taxon>Insecta</taxon>
        <taxon>Pterygota</taxon>
        <taxon>Neoptera</taxon>
        <taxon>Endopterygota</taxon>
        <taxon>Lepidoptera</taxon>
        <taxon>Glossata</taxon>
        <taxon>Ditrysia</taxon>
        <taxon>Papilionoidea</taxon>
        <taxon>Nymphalidae</taxon>
        <taxon>Satyrinae</taxon>
        <taxon>Satyrini</taxon>
        <taxon>Parargina</taxon>
        <taxon>Pararge</taxon>
    </lineage>
</organism>
<feature type="transmembrane region" description="Helical" evidence="6">
    <location>
        <begin position="321"/>
        <end position="342"/>
    </location>
</feature>
<keyword evidence="3 6" id="KW-1133">Transmembrane helix</keyword>
<dbReference type="GO" id="GO:0022857">
    <property type="term" value="F:transmembrane transporter activity"/>
    <property type="evidence" value="ECO:0007669"/>
    <property type="project" value="InterPro"/>
</dbReference>
<feature type="domain" description="Major facilitator superfamily (MFS) profile" evidence="7">
    <location>
        <begin position="11"/>
        <end position="447"/>
    </location>
</feature>
<evidence type="ECO:0000256" key="3">
    <source>
        <dbReference type="ARBA" id="ARBA00022989"/>
    </source>
</evidence>
<dbReference type="SUPFAM" id="SSF103473">
    <property type="entry name" value="MFS general substrate transporter"/>
    <property type="match status" value="1"/>
</dbReference>
<keyword evidence="9" id="KW-1185">Reference proteome</keyword>
<feature type="transmembrane region" description="Helical" evidence="6">
    <location>
        <begin position="354"/>
        <end position="380"/>
    </location>
</feature>
<evidence type="ECO:0000256" key="4">
    <source>
        <dbReference type="ARBA" id="ARBA00023136"/>
    </source>
</evidence>
<gene>
    <name evidence="8" type="primary">jg6294</name>
    <name evidence="8" type="ORF">PAEG_LOCUS5036</name>
</gene>
<keyword evidence="5" id="KW-0175">Coiled coil</keyword>
<feature type="transmembrane region" description="Helical" evidence="6">
    <location>
        <begin position="56"/>
        <end position="76"/>
    </location>
</feature>
<dbReference type="Pfam" id="PF00083">
    <property type="entry name" value="Sugar_tr"/>
    <property type="match status" value="1"/>
</dbReference>
<dbReference type="OrthoDB" id="10021397at2759"/>
<feature type="transmembrane region" description="Helical" evidence="6">
    <location>
        <begin position="256"/>
        <end position="279"/>
    </location>
</feature>
<dbReference type="Proteomes" id="UP000838756">
    <property type="component" value="Unassembled WGS sequence"/>
</dbReference>
<dbReference type="InterPro" id="IPR050549">
    <property type="entry name" value="MFS_Trehalose_Transporter"/>
</dbReference>
<evidence type="ECO:0000256" key="5">
    <source>
        <dbReference type="SAM" id="Coils"/>
    </source>
</evidence>
<dbReference type="PANTHER" id="PTHR48021:SF1">
    <property type="entry name" value="GH07001P-RELATED"/>
    <property type="match status" value="1"/>
</dbReference>